<evidence type="ECO:0000313" key="2">
    <source>
        <dbReference type="RefSeq" id="XP_028155291.1"/>
    </source>
</evidence>
<dbReference type="AlphaFoldDB" id="A0A6P7GZY3"/>
<dbReference type="RefSeq" id="XP_028155291.1">
    <property type="nucleotide sequence ID" value="XM_028299490.1"/>
</dbReference>
<feature type="compositionally biased region" description="Polar residues" evidence="1">
    <location>
        <begin position="42"/>
        <end position="58"/>
    </location>
</feature>
<dbReference type="InParanoid" id="A0A6P7GZY3"/>
<sequence length="158" mass="18464">MEGRNTDLSEESDFDDNIADPDFQNDEASYPESTDDSSDSSANTGHDSNNENYTQQINQEEHWKGRPRKGRKRKYIGQTKAIRSTLKHTNKPYISKRGLHVDSKQFIDYQRNCKEKCYTKINSDIRRENFEKYWNVGSYDLQTSLIIGLVIKAIKFQQ</sequence>
<evidence type="ECO:0000256" key="1">
    <source>
        <dbReference type="SAM" id="MobiDB-lite"/>
    </source>
</evidence>
<feature type="compositionally biased region" description="Acidic residues" evidence="1">
    <location>
        <begin position="8"/>
        <end position="25"/>
    </location>
</feature>
<reference evidence="2" key="1">
    <citation type="submission" date="2025-08" db="UniProtKB">
        <authorList>
            <consortium name="RefSeq"/>
        </authorList>
    </citation>
    <scope>IDENTIFICATION</scope>
    <source>
        <tissue evidence="2">Whole insect</tissue>
    </source>
</reference>
<name>A0A6P7GZY3_DIAVI</name>
<accession>A0A6P7GZY3</accession>
<feature type="compositionally biased region" description="Basic residues" evidence="1">
    <location>
        <begin position="65"/>
        <end position="75"/>
    </location>
</feature>
<feature type="region of interest" description="Disordered" evidence="1">
    <location>
        <begin position="1"/>
        <end position="79"/>
    </location>
</feature>
<proteinExistence type="predicted"/>
<organism evidence="2">
    <name type="scientific">Diabrotica virgifera virgifera</name>
    <name type="common">western corn rootworm</name>
    <dbReference type="NCBI Taxonomy" id="50390"/>
    <lineage>
        <taxon>Eukaryota</taxon>
        <taxon>Metazoa</taxon>
        <taxon>Ecdysozoa</taxon>
        <taxon>Arthropoda</taxon>
        <taxon>Hexapoda</taxon>
        <taxon>Insecta</taxon>
        <taxon>Pterygota</taxon>
        <taxon>Neoptera</taxon>
        <taxon>Endopterygota</taxon>
        <taxon>Coleoptera</taxon>
        <taxon>Polyphaga</taxon>
        <taxon>Cucujiformia</taxon>
        <taxon>Chrysomeloidea</taxon>
        <taxon>Chrysomelidae</taxon>
        <taxon>Galerucinae</taxon>
        <taxon>Diabroticina</taxon>
        <taxon>Diabroticites</taxon>
        <taxon>Diabrotica</taxon>
    </lineage>
</organism>
<gene>
    <name evidence="2" type="primary">LOC114349080</name>
</gene>
<protein>
    <submittedName>
        <fullName evidence="2">Uncharacterized protein LOC114349080</fullName>
    </submittedName>
</protein>